<dbReference type="InterPro" id="IPR039422">
    <property type="entry name" value="MarR/SlyA-like"/>
</dbReference>
<keyword evidence="5" id="KW-0804">Transcription</keyword>
<dbReference type="PANTHER" id="PTHR33164:SF5">
    <property type="entry name" value="ORGANIC HYDROPEROXIDE RESISTANCE TRANSCRIPTIONAL REGULATOR"/>
    <property type="match status" value="1"/>
</dbReference>
<dbReference type="InterPro" id="IPR036390">
    <property type="entry name" value="WH_DNA-bd_sf"/>
</dbReference>
<sequence>MTDDPLALEQQVCFALSRASRAVIGAHRPVLEPLGLTHPQYLVMLAMWERRRQSLKELSTALALEPATLSPLVRRLESFGHVTRRRDDADERTLVIELTDQGLALRERARAVPLVMMERLGLKLTDVETQRDLLNLLITASAAAPEVTDAQLAMLSGADPVP</sequence>
<feature type="domain" description="HTH marR-type" evidence="6">
    <location>
        <begin position="9"/>
        <end position="142"/>
    </location>
</feature>
<dbReference type="InterPro" id="IPR036388">
    <property type="entry name" value="WH-like_DNA-bd_sf"/>
</dbReference>
<dbReference type="GO" id="GO:0003677">
    <property type="term" value="F:DNA binding"/>
    <property type="evidence" value="ECO:0007669"/>
    <property type="project" value="UniProtKB-KW"/>
</dbReference>
<evidence type="ECO:0000256" key="2">
    <source>
        <dbReference type="ARBA" id="ARBA00022490"/>
    </source>
</evidence>
<evidence type="ECO:0000259" key="6">
    <source>
        <dbReference type="PROSITE" id="PS50995"/>
    </source>
</evidence>
<gene>
    <name evidence="7" type="ORF">BKA23_1497</name>
</gene>
<organism evidence="7 8">
    <name type="scientific">Rudaeicoccus suwonensis</name>
    <dbReference type="NCBI Taxonomy" id="657409"/>
    <lineage>
        <taxon>Bacteria</taxon>
        <taxon>Bacillati</taxon>
        <taxon>Actinomycetota</taxon>
        <taxon>Actinomycetes</taxon>
        <taxon>Micrococcales</taxon>
        <taxon>Dermacoccaceae</taxon>
        <taxon>Rudaeicoccus</taxon>
    </lineage>
</organism>
<dbReference type="GO" id="GO:0006950">
    <property type="term" value="P:response to stress"/>
    <property type="evidence" value="ECO:0007669"/>
    <property type="project" value="TreeGrafter"/>
</dbReference>
<dbReference type="SUPFAM" id="SSF46785">
    <property type="entry name" value="Winged helix' DNA-binding domain"/>
    <property type="match status" value="1"/>
</dbReference>
<dbReference type="PRINTS" id="PR00598">
    <property type="entry name" value="HTHMARR"/>
</dbReference>
<dbReference type="OrthoDB" id="9806864at2"/>
<accession>A0A561EAP7</accession>
<keyword evidence="2" id="KW-0963">Cytoplasm</keyword>
<comment type="caution">
    <text evidence="7">The sequence shown here is derived from an EMBL/GenBank/DDBJ whole genome shotgun (WGS) entry which is preliminary data.</text>
</comment>
<keyword evidence="4 7" id="KW-0238">DNA-binding</keyword>
<dbReference type="RefSeq" id="WP_145226852.1">
    <property type="nucleotide sequence ID" value="NZ_VIVQ01000001.1"/>
</dbReference>
<dbReference type="EMBL" id="VIVQ01000001">
    <property type="protein sequence ID" value="TWE12681.1"/>
    <property type="molecule type" value="Genomic_DNA"/>
</dbReference>
<keyword evidence="3" id="KW-0805">Transcription regulation</keyword>
<evidence type="ECO:0000256" key="1">
    <source>
        <dbReference type="ARBA" id="ARBA00004496"/>
    </source>
</evidence>
<evidence type="ECO:0000313" key="7">
    <source>
        <dbReference type="EMBL" id="TWE12681.1"/>
    </source>
</evidence>
<dbReference type="InterPro" id="IPR000835">
    <property type="entry name" value="HTH_MarR-typ"/>
</dbReference>
<keyword evidence="8" id="KW-1185">Reference proteome</keyword>
<dbReference type="Proteomes" id="UP000318297">
    <property type="component" value="Unassembled WGS sequence"/>
</dbReference>
<dbReference type="Pfam" id="PF22381">
    <property type="entry name" value="Staph_reg_Sar_Rot"/>
    <property type="match status" value="1"/>
</dbReference>
<evidence type="ECO:0000256" key="5">
    <source>
        <dbReference type="ARBA" id="ARBA00023163"/>
    </source>
</evidence>
<dbReference type="Gene3D" id="1.10.10.10">
    <property type="entry name" value="Winged helix-like DNA-binding domain superfamily/Winged helix DNA-binding domain"/>
    <property type="match status" value="1"/>
</dbReference>
<dbReference type="AlphaFoldDB" id="A0A561EAP7"/>
<dbReference type="GO" id="GO:0003700">
    <property type="term" value="F:DNA-binding transcription factor activity"/>
    <property type="evidence" value="ECO:0007669"/>
    <property type="project" value="InterPro"/>
</dbReference>
<evidence type="ECO:0000256" key="4">
    <source>
        <dbReference type="ARBA" id="ARBA00023125"/>
    </source>
</evidence>
<comment type="subcellular location">
    <subcellularLocation>
        <location evidence="1">Cytoplasm</location>
    </subcellularLocation>
</comment>
<evidence type="ECO:0000313" key="8">
    <source>
        <dbReference type="Proteomes" id="UP000318297"/>
    </source>
</evidence>
<reference evidence="7 8" key="1">
    <citation type="submission" date="2019-06" db="EMBL/GenBank/DDBJ databases">
        <title>Sequencing the genomes of 1000 actinobacteria strains.</title>
        <authorList>
            <person name="Klenk H.-P."/>
        </authorList>
    </citation>
    <scope>NUCLEOTIDE SEQUENCE [LARGE SCALE GENOMIC DNA]</scope>
    <source>
        <strain evidence="7 8">DSM 19560</strain>
    </source>
</reference>
<name>A0A561EAP7_9MICO</name>
<dbReference type="PROSITE" id="PS50995">
    <property type="entry name" value="HTH_MARR_2"/>
    <property type="match status" value="1"/>
</dbReference>
<dbReference type="SMART" id="SM00347">
    <property type="entry name" value="HTH_MARR"/>
    <property type="match status" value="1"/>
</dbReference>
<dbReference type="GO" id="GO:0005737">
    <property type="term" value="C:cytoplasm"/>
    <property type="evidence" value="ECO:0007669"/>
    <property type="project" value="UniProtKB-SubCell"/>
</dbReference>
<evidence type="ECO:0000256" key="3">
    <source>
        <dbReference type="ARBA" id="ARBA00023015"/>
    </source>
</evidence>
<dbReference type="PANTHER" id="PTHR33164">
    <property type="entry name" value="TRANSCRIPTIONAL REGULATOR, MARR FAMILY"/>
    <property type="match status" value="1"/>
</dbReference>
<dbReference type="InterPro" id="IPR055166">
    <property type="entry name" value="Transc_reg_Sar_Rot_HTH"/>
</dbReference>
<protein>
    <submittedName>
        <fullName evidence="7">DNA-binding MarR family transcriptional regulator</fullName>
    </submittedName>
</protein>
<proteinExistence type="predicted"/>